<accession>A0A3B7MQE8</accession>
<gene>
    <name evidence="2" type="ORF">D3H65_21260</name>
</gene>
<feature type="signal peptide" evidence="1">
    <location>
        <begin position="1"/>
        <end position="18"/>
    </location>
</feature>
<dbReference type="AlphaFoldDB" id="A0A3B7MQE8"/>
<name>A0A3B7MQE8_9BACT</name>
<evidence type="ECO:0000313" key="2">
    <source>
        <dbReference type="EMBL" id="AXY76368.1"/>
    </source>
</evidence>
<sequence>MRMLFLGFLLIASQAMLAQVYIGPGAQVQLSGNVQLTLSDADLINHGILTTGNSTVYLAGVVNNNIDGTASVQFYSLHLNKSDGRSVVLQQPIRVSNTIQFVQGLVDLNGQALDLGSTGLLLGESENSRITGATGGEVSVTTTLNAPAGANPGNLGASISSPKNLGMVTVKRGHAMLTLPGGKSILRYYTITPTNNNALAATLRFGYADSELGGQTEQDLIVWRSPDAVAWTSQGFTTRNAAQNYIEKTGIDAFSTWTLAAISGSLPVTFAGWRLECSGGSVTLHWKTTQEWNSSHFEVERNNGAGWISLGQLPAAGNSSTEKEYVFIDDHPSGKDYYRIAQYDLDRRVAYTAVLTATCAAPEALKAWPNPFVQTCNLRIQSPVSGTALLRVTNSAGVTIINKQLSLQKGPNQFDLDLQQAAAGVYQLQVEWAGGLQVATIRLVKQ</sequence>
<keyword evidence="3" id="KW-1185">Reference proteome</keyword>
<protein>
    <submittedName>
        <fullName evidence="2">T9SS C-terminal target domain-containing protein</fullName>
    </submittedName>
</protein>
<proteinExistence type="predicted"/>
<dbReference type="NCBIfam" id="TIGR04183">
    <property type="entry name" value="Por_Secre_tail"/>
    <property type="match status" value="1"/>
</dbReference>
<keyword evidence="1" id="KW-0732">Signal</keyword>
<evidence type="ECO:0000256" key="1">
    <source>
        <dbReference type="SAM" id="SignalP"/>
    </source>
</evidence>
<dbReference type="InterPro" id="IPR026444">
    <property type="entry name" value="Secre_tail"/>
</dbReference>
<reference evidence="2 3" key="1">
    <citation type="submission" date="2018-09" db="EMBL/GenBank/DDBJ databases">
        <title>Genome sequencing of strain 6GH32-13.</title>
        <authorList>
            <person name="Weon H.-Y."/>
            <person name="Heo J."/>
            <person name="Kwon S.-W."/>
        </authorList>
    </citation>
    <scope>NUCLEOTIDE SEQUENCE [LARGE SCALE GENOMIC DNA]</scope>
    <source>
        <strain evidence="2 3">5GH32-13</strain>
    </source>
</reference>
<evidence type="ECO:0000313" key="3">
    <source>
        <dbReference type="Proteomes" id="UP000263900"/>
    </source>
</evidence>
<dbReference type="Proteomes" id="UP000263900">
    <property type="component" value="Chromosome"/>
</dbReference>
<feature type="chain" id="PRO_5017694768" evidence="1">
    <location>
        <begin position="19"/>
        <end position="446"/>
    </location>
</feature>
<dbReference type="OrthoDB" id="665228at2"/>
<dbReference type="EMBL" id="CP032157">
    <property type="protein sequence ID" value="AXY76368.1"/>
    <property type="molecule type" value="Genomic_DNA"/>
</dbReference>
<dbReference type="RefSeq" id="WP_119052245.1">
    <property type="nucleotide sequence ID" value="NZ_CP032157.1"/>
</dbReference>
<dbReference type="KEGG" id="pseg:D3H65_21260"/>
<organism evidence="2 3">
    <name type="scientific">Paraflavitalea soli</name>
    <dbReference type="NCBI Taxonomy" id="2315862"/>
    <lineage>
        <taxon>Bacteria</taxon>
        <taxon>Pseudomonadati</taxon>
        <taxon>Bacteroidota</taxon>
        <taxon>Chitinophagia</taxon>
        <taxon>Chitinophagales</taxon>
        <taxon>Chitinophagaceae</taxon>
        <taxon>Paraflavitalea</taxon>
    </lineage>
</organism>